<evidence type="ECO:0000259" key="8">
    <source>
        <dbReference type="Pfam" id="PF02229"/>
    </source>
</evidence>
<evidence type="ECO:0000256" key="5">
    <source>
        <dbReference type="ARBA" id="ARBA00023163"/>
    </source>
</evidence>
<evidence type="ECO:0000256" key="2">
    <source>
        <dbReference type="ARBA" id="ARBA00009001"/>
    </source>
</evidence>
<keyword evidence="5" id="KW-0804">Transcription</keyword>
<protein>
    <recommendedName>
        <fullName evidence="8">Transcriptional coactivator p15 (PC4) C-terminal domain-containing protein</fullName>
    </recommendedName>
</protein>
<dbReference type="EMBL" id="JANCYW010000001">
    <property type="protein sequence ID" value="KAK4534149.1"/>
    <property type="molecule type" value="Genomic_DNA"/>
</dbReference>
<dbReference type="GO" id="GO:0003713">
    <property type="term" value="F:transcription coactivator activity"/>
    <property type="evidence" value="ECO:0007669"/>
    <property type="project" value="InterPro"/>
</dbReference>
<comment type="similarity">
    <text evidence="2">Belongs to the transcriptional coactivator PC4 family.</text>
</comment>
<dbReference type="GO" id="GO:0003677">
    <property type="term" value="F:DNA binding"/>
    <property type="evidence" value="ECO:0007669"/>
    <property type="project" value="UniProtKB-KW"/>
</dbReference>
<feature type="region of interest" description="Disordered" evidence="7">
    <location>
        <begin position="1"/>
        <end position="63"/>
    </location>
</feature>
<organism evidence="9 10">
    <name type="scientific">Cyanidium caldarium</name>
    <name type="common">Red alga</name>
    <dbReference type="NCBI Taxonomy" id="2771"/>
    <lineage>
        <taxon>Eukaryota</taxon>
        <taxon>Rhodophyta</taxon>
        <taxon>Bangiophyceae</taxon>
        <taxon>Cyanidiales</taxon>
        <taxon>Cyanidiaceae</taxon>
        <taxon>Cyanidium</taxon>
    </lineage>
</organism>
<evidence type="ECO:0000256" key="7">
    <source>
        <dbReference type="SAM" id="MobiDB-lite"/>
    </source>
</evidence>
<gene>
    <name evidence="9" type="ORF">CDCA_CDCA01G0174</name>
</gene>
<evidence type="ECO:0000313" key="9">
    <source>
        <dbReference type="EMBL" id="KAK4534149.1"/>
    </source>
</evidence>
<feature type="compositionally biased region" description="Low complexity" evidence="7">
    <location>
        <begin position="49"/>
        <end position="63"/>
    </location>
</feature>
<accession>A0AAV9IP96</accession>
<reference evidence="9 10" key="1">
    <citation type="submission" date="2022-07" db="EMBL/GenBank/DDBJ databases">
        <title>Genome-wide signatures of adaptation to extreme environments.</title>
        <authorList>
            <person name="Cho C.H."/>
            <person name="Yoon H.S."/>
        </authorList>
    </citation>
    <scope>NUCLEOTIDE SEQUENCE [LARGE SCALE GENOMIC DNA]</scope>
    <source>
        <strain evidence="9 10">DBV 063 E5</strain>
    </source>
</reference>
<evidence type="ECO:0000256" key="3">
    <source>
        <dbReference type="ARBA" id="ARBA00023015"/>
    </source>
</evidence>
<keyword evidence="6" id="KW-0539">Nucleus</keyword>
<dbReference type="AlphaFoldDB" id="A0AAV9IP96"/>
<keyword evidence="4" id="KW-0238">DNA-binding</keyword>
<sequence length="146" mass="15882">MSSNGVQVGEKRARPSSSLTEAHAAAPMGNIHESPTHFSASDEVQESSATTAQADATGAAADAIPCERSTAGDCFWRLGEASSLRRVTVRKYRNSTLVDIREYYRDAESGEERPGKKGISLTVKQFRALQTALPEVDKEVQRLQNQ</sequence>
<comment type="caution">
    <text evidence="9">The sequence shown here is derived from an EMBL/GenBank/DDBJ whole genome shotgun (WGS) entry which is preliminary data.</text>
</comment>
<dbReference type="Proteomes" id="UP001301350">
    <property type="component" value="Unassembled WGS sequence"/>
</dbReference>
<keyword evidence="3" id="KW-0805">Transcription regulation</keyword>
<dbReference type="GO" id="GO:0060261">
    <property type="term" value="P:positive regulation of transcription initiation by RNA polymerase II"/>
    <property type="evidence" value="ECO:0007669"/>
    <property type="project" value="InterPro"/>
</dbReference>
<name>A0AAV9IP96_CYACA</name>
<dbReference type="Pfam" id="PF02229">
    <property type="entry name" value="PC4"/>
    <property type="match status" value="1"/>
</dbReference>
<dbReference type="SUPFAM" id="SSF54447">
    <property type="entry name" value="ssDNA-binding transcriptional regulator domain"/>
    <property type="match status" value="1"/>
</dbReference>
<dbReference type="InterPro" id="IPR003173">
    <property type="entry name" value="PC4_C"/>
</dbReference>
<evidence type="ECO:0000256" key="6">
    <source>
        <dbReference type="ARBA" id="ARBA00023242"/>
    </source>
</evidence>
<evidence type="ECO:0000313" key="10">
    <source>
        <dbReference type="Proteomes" id="UP001301350"/>
    </source>
</evidence>
<feature type="domain" description="Transcriptional coactivator p15 (PC4) C-terminal" evidence="8">
    <location>
        <begin position="81"/>
        <end position="131"/>
    </location>
</feature>
<keyword evidence="10" id="KW-1185">Reference proteome</keyword>
<comment type="subcellular location">
    <subcellularLocation>
        <location evidence="1">Nucleus</location>
    </subcellularLocation>
</comment>
<dbReference type="InterPro" id="IPR045125">
    <property type="entry name" value="Sub1/Tcp4-like"/>
</dbReference>
<dbReference type="Gene3D" id="2.30.31.10">
    <property type="entry name" value="Transcriptional Coactivator Pc4, Chain A"/>
    <property type="match status" value="1"/>
</dbReference>
<dbReference type="InterPro" id="IPR009044">
    <property type="entry name" value="ssDNA-bd_transcriptional_reg"/>
</dbReference>
<evidence type="ECO:0000256" key="4">
    <source>
        <dbReference type="ARBA" id="ARBA00023125"/>
    </source>
</evidence>
<dbReference type="GO" id="GO:0005634">
    <property type="term" value="C:nucleus"/>
    <property type="evidence" value="ECO:0007669"/>
    <property type="project" value="UniProtKB-SubCell"/>
</dbReference>
<dbReference type="PANTHER" id="PTHR13215">
    <property type="entry name" value="RNA POLYMERASE II TRANSCRIPTIONAL COACTIVATOR"/>
    <property type="match status" value="1"/>
</dbReference>
<evidence type="ECO:0000256" key="1">
    <source>
        <dbReference type="ARBA" id="ARBA00004123"/>
    </source>
</evidence>
<proteinExistence type="inferred from homology"/>